<protein>
    <submittedName>
        <fullName evidence="1">MchC protein</fullName>
    </submittedName>
</protein>
<comment type="caution">
    <text evidence="1">The sequence shown here is derived from an EMBL/GenBank/DDBJ whole genome shotgun (WGS) entry which is preliminary data.</text>
</comment>
<dbReference type="Proteomes" id="UP000285972">
    <property type="component" value="Unassembled WGS sequence"/>
</dbReference>
<sequence length="522" mass="58636">MSHNPMLADLTENLVPFEAHQVTSSLIWCGPDVNDGEALHNACSYLIGPIGSGTSKIFQAERYGGSGIQRNGGGARCGFDGRYQVKGIGANPLVGQGSDWHHSNGALGASQAIYEALWGEVLAQVLPYGAVRAQAVLLTDNYTDIKFERSRGVSRRALLVREPTVRPAHFERAPYFRPQSQYSGQLMHDARRVRSAIRKLPASLPTPSEGFSEEAYHDPQHHCIEGLCELARRQAQQMAFCRTRFLMLTTSPSNIAMDGRLLDFNGLNCLFPSDHRYDFEYKLKLTQLMKEPAILQQGLSDLCLYLGKYLFDPEFTLYSRQQVGACFQQTFQEACYRGYLTLLGISADMLSPKETPEPLERLVDSFIKLFGSRSGTLYCPPNDDRTESPLEQLVVTLIRRSQGLAVPGCGDLENDVRFAETLRFFTEASHWLVKTCRARGSDTSSILKKMEQQARRRLQPRSFLSKVRMLEEIAGLLEAHSGDDLHLRQALSVMEEKMQIFAREAFGRQQSVNHIPERCEKT</sequence>
<gene>
    <name evidence="1" type="ORF">BIY26_21345</name>
</gene>
<reference evidence="1 2" key="1">
    <citation type="submission" date="2016-09" db="EMBL/GenBank/DDBJ databases">
        <authorList>
            <person name="Doonan J."/>
            <person name="Pachebat J.A."/>
            <person name="Golyshin P.N."/>
            <person name="Denman S."/>
            <person name="Mcdonald J.E."/>
        </authorList>
    </citation>
    <scope>NUCLEOTIDE SEQUENCE [LARGE SCALE GENOMIC DNA]</scope>
    <source>
        <strain evidence="1 2">FRB141</strain>
    </source>
</reference>
<dbReference type="KEGG" id="bgj:AWC36_21600"/>
<evidence type="ECO:0000313" key="2">
    <source>
        <dbReference type="Proteomes" id="UP000285972"/>
    </source>
</evidence>
<organism evidence="1 2">
    <name type="scientific">Brenneria goodwinii</name>
    <dbReference type="NCBI Taxonomy" id="1109412"/>
    <lineage>
        <taxon>Bacteria</taxon>
        <taxon>Pseudomonadati</taxon>
        <taxon>Pseudomonadota</taxon>
        <taxon>Gammaproteobacteria</taxon>
        <taxon>Enterobacterales</taxon>
        <taxon>Pectobacteriaceae</taxon>
        <taxon>Brenneria</taxon>
    </lineage>
</organism>
<evidence type="ECO:0000313" key="1">
    <source>
        <dbReference type="EMBL" id="RLM17164.1"/>
    </source>
</evidence>
<dbReference type="AlphaFoldDB" id="A0AAE8JL29"/>
<proteinExistence type="predicted"/>
<dbReference type="GeneID" id="70909424"/>
<dbReference type="EMBL" id="MJLX01000091">
    <property type="protein sequence ID" value="RLM17164.1"/>
    <property type="molecule type" value="Genomic_DNA"/>
</dbReference>
<name>A0AAE8JL29_9GAMM</name>
<accession>A0AAE8JL29</accession>
<dbReference type="RefSeq" id="WP_095835462.1">
    <property type="nucleotide sequence ID" value="NZ_CP014137.1"/>
</dbReference>